<accession>A0A023AYU1</accession>
<feature type="region of interest" description="Disordered" evidence="1">
    <location>
        <begin position="323"/>
        <end position="365"/>
    </location>
</feature>
<reference evidence="2" key="1">
    <citation type="submission" date="2013-12" db="EMBL/GenBank/DDBJ databases">
        <authorList>
            <person name="Omoto C.K."/>
            <person name="Sibley D."/>
            <person name="Venepally P."/>
            <person name="Hadjithomas M."/>
            <person name="Karamycheva S."/>
            <person name="Brunk B."/>
            <person name="Roos D."/>
            <person name="Caler E."/>
            <person name="Lorenzi H."/>
        </authorList>
    </citation>
    <scope>NUCLEOTIDE SEQUENCE</scope>
</reference>
<dbReference type="EMBL" id="AFNH02001226">
    <property type="protein sequence ID" value="EZG43623.1"/>
    <property type="molecule type" value="Genomic_DNA"/>
</dbReference>
<evidence type="ECO:0000313" key="3">
    <source>
        <dbReference type="Proteomes" id="UP000019763"/>
    </source>
</evidence>
<sequence>MKKSLRVHTYDSSIENEYYYLLRVLRRSVAAIASNMGLKSFRSLGVLNTIASELNSYIGMLAGQTRIICSMKHHMKANFVDVLHALELLDKQLLDTLLSEPVLSNAEVETTDDTAIQRYANIRLNRPNNEVPDITIGFNDRGMPITESALNNFDFVKSGTSYVEMVAGRCASVLRPTQPIPQLVIDELVASPKILLPLSPSQDVWLQDIIKEHKHRKEVDGLNQPLYTMYLQQAAQPSSAESFTMKLHQTDTTMGAVGKILKPYRYQDDQPTTVRALNEQFYSLMSDSDPHLLNIENLPINIPSQVDWWMPVYPLGPENLDKLVDSVPDKPESPGGGRVQDNKSGGADQTAAPTQGAPENRPLGFDAALEEKVELQIELCNVEPDFPSIVQLERSTKPA</sequence>
<dbReference type="Gene3D" id="1.10.20.10">
    <property type="entry name" value="Histone, subunit A"/>
    <property type="match status" value="1"/>
</dbReference>
<evidence type="ECO:0000256" key="1">
    <source>
        <dbReference type="SAM" id="MobiDB-lite"/>
    </source>
</evidence>
<dbReference type="VEuPathDB" id="CryptoDB:GNI_164460"/>
<comment type="caution">
    <text evidence="2">The sequence shown here is derived from an EMBL/GenBank/DDBJ whole genome shotgun (WGS) entry which is preliminary data.</text>
</comment>
<feature type="compositionally biased region" description="Basic and acidic residues" evidence="1">
    <location>
        <begin position="323"/>
        <end position="332"/>
    </location>
</feature>
<dbReference type="GeneID" id="22915693"/>
<dbReference type="Proteomes" id="UP000019763">
    <property type="component" value="Unassembled WGS sequence"/>
</dbReference>
<organism evidence="2 3">
    <name type="scientific">Gregarina niphandrodes</name>
    <name type="common">Septate eugregarine</name>
    <dbReference type="NCBI Taxonomy" id="110365"/>
    <lineage>
        <taxon>Eukaryota</taxon>
        <taxon>Sar</taxon>
        <taxon>Alveolata</taxon>
        <taxon>Apicomplexa</taxon>
        <taxon>Conoidasida</taxon>
        <taxon>Gregarinasina</taxon>
        <taxon>Eugregarinorida</taxon>
        <taxon>Gregarinidae</taxon>
        <taxon>Gregarina</taxon>
    </lineage>
</organism>
<gene>
    <name evidence="2" type="ORF">GNI_164460</name>
</gene>
<dbReference type="CDD" id="cd00076">
    <property type="entry name" value="HFD_SF"/>
    <property type="match status" value="1"/>
</dbReference>
<evidence type="ECO:0000313" key="2">
    <source>
        <dbReference type="EMBL" id="EZG43623.1"/>
    </source>
</evidence>
<name>A0A023AYU1_GRENI</name>
<dbReference type="AlphaFoldDB" id="A0A023AYU1"/>
<proteinExistence type="predicted"/>
<dbReference type="InterPro" id="IPR009072">
    <property type="entry name" value="Histone-fold"/>
</dbReference>
<protein>
    <recommendedName>
        <fullName evidence="4">Bromodomain associated domain-containing protein</fullName>
    </recommendedName>
</protein>
<keyword evidence="3" id="KW-1185">Reference proteome</keyword>
<dbReference type="GO" id="GO:0046982">
    <property type="term" value="F:protein heterodimerization activity"/>
    <property type="evidence" value="ECO:0007669"/>
    <property type="project" value="InterPro"/>
</dbReference>
<evidence type="ECO:0008006" key="4">
    <source>
        <dbReference type="Google" id="ProtNLM"/>
    </source>
</evidence>
<dbReference type="RefSeq" id="XP_011133151.1">
    <property type="nucleotide sequence ID" value="XM_011134849.1"/>
</dbReference>